<dbReference type="EMBL" id="KU551310">
    <property type="protein sequence ID" value="ANC65642.1"/>
    <property type="molecule type" value="Genomic_DNA"/>
</dbReference>
<evidence type="ECO:0000313" key="32">
    <source>
        <dbReference type="EMBL" id="ANC67606.1"/>
    </source>
</evidence>
<dbReference type="EMBL" id="KU551338">
    <property type="protein sequence ID" value="ANC67471.1"/>
    <property type="molecule type" value="Genomic_DNA"/>
</dbReference>
<keyword evidence="1" id="KW-0732">Signal</keyword>
<accession>A0A1B0WUD7</accession>
<dbReference type="EMBL" id="KU551321">
    <property type="protein sequence ID" value="ANC66315.1"/>
    <property type="molecule type" value="Genomic_DNA"/>
</dbReference>
<dbReference type="EMBL" id="KU551330">
    <property type="protein sequence ID" value="ANC66927.1"/>
    <property type="molecule type" value="Genomic_DNA"/>
</dbReference>
<dbReference type="EMBL" id="KU551311">
    <property type="protein sequence ID" value="ANC65703.1"/>
    <property type="molecule type" value="Genomic_DNA"/>
</dbReference>
<protein>
    <submittedName>
        <fullName evidence="30">Uncharacterized protein</fullName>
    </submittedName>
</protein>
<dbReference type="EMBL" id="KU551336">
    <property type="protein sequence ID" value="ANC67335.1"/>
    <property type="molecule type" value="Genomic_DNA"/>
</dbReference>
<organism evidence="30">
    <name type="scientific">Actinobacillus pleuropneumoniae</name>
    <name type="common">Haemophilus pleuropneumoniae</name>
    <dbReference type="NCBI Taxonomy" id="715"/>
    <lineage>
        <taxon>Bacteria</taxon>
        <taxon>Pseudomonadati</taxon>
        <taxon>Pseudomonadota</taxon>
        <taxon>Gammaproteobacteria</taxon>
        <taxon>Pasteurellales</taxon>
        <taxon>Pasteurellaceae</taxon>
        <taxon>Actinobacillus</taxon>
    </lineage>
</organism>
<evidence type="ECO:0000313" key="30">
    <source>
        <dbReference type="EMBL" id="ANC67471.1"/>
    </source>
</evidence>
<dbReference type="EMBL" id="KU551309">
    <property type="protein sequence ID" value="ANC65574.1"/>
    <property type="molecule type" value="Genomic_DNA"/>
</dbReference>
<dbReference type="EMBL" id="KU551339">
    <property type="protein sequence ID" value="ANC67538.1"/>
    <property type="molecule type" value="Genomic_DNA"/>
</dbReference>
<dbReference type="EMBL" id="KU551315">
    <property type="protein sequence ID" value="ANC65975.1"/>
    <property type="molecule type" value="Genomic_DNA"/>
</dbReference>
<evidence type="ECO:0000313" key="4">
    <source>
        <dbReference type="EMBL" id="ANC65703.1"/>
    </source>
</evidence>
<dbReference type="EMBL" id="KU551329">
    <property type="protein sequence ID" value="ANC66859.1"/>
    <property type="molecule type" value="Genomic_DNA"/>
</dbReference>
<evidence type="ECO:0000313" key="7">
    <source>
        <dbReference type="EMBL" id="ANC65907.1"/>
    </source>
</evidence>
<evidence type="ECO:0000313" key="13">
    <source>
        <dbReference type="EMBL" id="ANC66315.1"/>
    </source>
</evidence>
<dbReference type="EMBL" id="KU551322">
    <property type="protein sequence ID" value="ANC66383.1"/>
    <property type="molecule type" value="Genomic_DNA"/>
</dbReference>
<feature type="chain" id="PRO_5008517402" evidence="1">
    <location>
        <begin position="20"/>
        <end position="135"/>
    </location>
</feature>
<evidence type="ECO:0000313" key="6">
    <source>
        <dbReference type="EMBL" id="ANC65839.1"/>
    </source>
</evidence>
<evidence type="ECO:0000313" key="22">
    <source>
        <dbReference type="EMBL" id="ANC66927.1"/>
    </source>
</evidence>
<sequence>MKKLLTIGAVAMFATPAFAANNIFSCTAENGSPVSVTKNGSDYEFTYGQVSFKNPVKQVFANQDSYVATGSGFITSSLEMRNNGTSYTIQFVQPHNSNSIEEPMLYITNGSKMDTVSCKAGSATQNFERRSMKAS</sequence>
<reference evidence="30" key="1">
    <citation type="journal article" date="2016" name="Front. Microbiol.">
        <title>ICEApl1, an Integrative Conjugative Element Related to ICEHin1056, Identified in the Pig Pathogen Actinobacillus pleuropneumoniae.</title>
        <authorList>
            <person name="Bosse J.T."/>
            <person name="Li Y."/>
            <person name="Fernandez Crespo R."/>
            <person name="Chaudhuri R.R."/>
            <person name="Rogers J."/>
            <person name="Holden M.T."/>
            <person name="Maskell D.J."/>
            <person name="Tucker A.W."/>
            <person name="Wren B.W."/>
            <person name="Rycroft A.N."/>
            <person name="Langford P.R."/>
            <person name="Consortium T.B."/>
        </authorList>
    </citation>
    <scope>NUCLEOTIDE SEQUENCE</scope>
    <source>
        <strain evidence="2">MIDG2427</strain>
        <strain evidence="3">MIDG2648</strain>
        <strain evidence="4">MIDG2652</strain>
        <strain evidence="5">MIDG2654</strain>
        <strain evidence="6">MIDG2657</strain>
        <strain evidence="7">MIDG2663</strain>
        <strain evidence="8">MIDG2664</strain>
        <strain evidence="9">MIDG3200</strain>
        <strain evidence="10">MIDG3201</strain>
        <strain evidence="11">MIDG3221</strain>
        <strain evidence="12">MIDG3229</strain>
        <strain evidence="13">MIDG3232</strain>
        <strain evidence="14">MIDG3339</strain>
        <strain evidence="15">MIDG3344</strain>
        <strain evidence="16">MIDG3346</strain>
        <strain evidence="17">MIDG3349</strain>
        <strain evidence="18">MIDG3357</strain>
        <strain evidence="19">MIDG3368</strain>
        <strain evidence="20">MIDG3370</strain>
        <strain evidence="21">MIDG3371</strain>
        <strain evidence="22">MIDG3372</strain>
        <strain evidence="23">MIDG3378</strain>
        <strain evidence="24">MIDG3381</strain>
        <strain evidence="25">MIDG3386</strain>
        <strain evidence="26">MIDG3388</strain>
        <strain evidence="27">MIDG3389</strain>
        <strain evidence="28">MIDG3395</strain>
        <strain evidence="29">MIDG3401</strain>
        <strain evidence="30">MIDG3409</strain>
        <strain evidence="31">MIDG3458</strain>
        <strain evidence="32">MIDG3469</strain>
    </source>
</reference>
<evidence type="ECO:0000313" key="25">
    <source>
        <dbReference type="EMBL" id="ANC67131.1"/>
    </source>
</evidence>
<dbReference type="EMBL" id="KU551331">
    <property type="protein sequence ID" value="ANC66995.1"/>
    <property type="molecule type" value="Genomic_DNA"/>
</dbReference>
<dbReference type="EMBL" id="KU551313">
    <property type="protein sequence ID" value="ANC65839.1"/>
    <property type="molecule type" value="Genomic_DNA"/>
</dbReference>
<evidence type="ECO:0000313" key="15">
    <source>
        <dbReference type="EMBL" id="ANC66451.1"/>
    </source>
</evidence>
<evidence type="ECO:0000313" key="21">
    <source>
        <dbReference type="EMBL" id="ANC66859.1"/>
    </source>
</evidence>
<evidence type="ECO:0000256" key="1">
    <source>
        <dbReference type="SAM" id="SignalP"/>
    </source>
</evidence>
<dbReference type="EMBL" id="KU551316">
    <property type="protein sequence ID" value="ANC66043.1"/>
    <property type="molecule type" value="Genomic_DNA"/>
</dbReference>
<dbReference type="AlphaFoldDB" id="A0A1B0WUD7"/>
<dbReference type="EMBL" id="KU551333">
    <property type="protein sequence ID" value="ANC67131.1"/>
    <property type="molecule type" value="Genomic_DNA"/>
</dbReference>
<evidence type="ECO:0000313" key="17">
    <source>
        <dbReference type="EMBL" id="ANC66587.1"/>
    </source>
</evidence>
<dbReference type="EMBL" id="KU551325">
    <property type="protein sequence ID" value="ANC66587.1"/>
    <property type="molecule type" value="Genomic_DNA"/>
</dbReference>
<dbReference type="EMBL" id="KU551323">
    <property type="protein sequence ID" value="ANC66451.1"/>
    <property type="molecule type" value="Genomic_DNA"/>
</dbReference>
<evidence type="ECO:0000313" key="11">
    <source>
        <dbReference type="EMBL" id="ANC66179.1"/>
    </source>
</evidence>
<dbReference type="EMBL" id="KU551324">
    <property type="protein sequence ID" value="ANC66519.1"/>
    <property type="molecule type" value="Genomic_DNA"/>
</dbReference>
<evidence type="ECO:0000313" key="20">
    <source>
        <dbReference type="EMBL" id="ANC66791.1"/>
    </source>
</evidence>
<dbReference type="EMBL" id="KU551327">
    <property type="protein sequence ID" value="ANC66723.1"/>
    <property type="molecule type" value="Genomic_DNA"/>
</dbReference>
<dbReference type="EMBL" id="KU551312">
    <property type="protein sequence ID" value="ANC65771.1"/>
    <property type="molecule type" value="Genomic_DNA"/>
</dbReference>
<dbReference type="EMBL" id="KU551318">
    <property type="protein sequence ID" value="ANC66179.1"/>
    <property type="molecule type" value="Genomic_DNA"/>
</dbReference>
<gene>
    <name evidence="30" type="ORF">ICEApl1.52</name>
</gene>
<dbReference type="EMBL" id="KU551337">
    <property type="protein sequence ID" value="ANC67403.1"/>
    <property type="molecule type" value="Genomic_DNA"/>
</dbReference>
<evidence type="ECO:0000313" key="12">
    <source>
        <dbReference type="EMBL" id="ANC66247.1"/>
    </source>
</evidence>
<dbReference type="EMBL" id="KU551326">
    <property type="protein sequence ID" value="ANC66655.1"/>
    <property type="molecule type" value="Genomic_DNA"/>
</dbReference>
<feature type="signal peptide" evidence="1">
    <location>
        <begin position="1"/>
        <end position="19"/>
    </location>
</feature>
<evidence type="ECO:0000313" key="24">
    <source>
        <dbReference type="EMBL" id="ANC67063.1"/>
    </source>
</evidence>
<dbReference type="EMBL" id="KU551320">
    <property type="protein sequence ID" value="ANC66247.1"/>
    <property type="molecule type" value="Genomic_DNA"/>
</dbReference>
<evidence type="ECO:0000313" key="19">
    <source>
        <dbReference type="EMBL" id="ANC66723.1"/>
    </source>
</evidence>
<dbReference type="EMBL" id="KU551332">
    <property type="protein sequence ID" value="ANC67063.1"/>
    <property type="molecule type" value="Genomic_DNA"/>
</dbReference>
<dbReference type="EMBL" id="KU551317">
    <property type="protein sequence ID" value="ANC66111.1"/>
    <property type="molecule type" value="Genomic_DNA"/>
</dbReference>
<evidence type="ECO:0000313" key="31">
    <source>
        <dbReference type="EMBL" id="ANC67538.1"/>
    </source>
</evidence>
<evidence type="ECO:0000313" key="3">
    <source>
        <dbReference type="EMBL" id="ANC65642.1"/>
    </source>
</evidence>
<evidence type="ECO:0000313" key="10">
    <source>
        <dbReference type="EMBL" id="ANC66111.1"/>
    </source>
</evidence>
<evidence type="ECO:0000313" key="9">
    <source>
        <dbReference type="EMBL" id="ANC66043.1"/>
    </source>
</evidence>
<proteinExistence type="predicted"/>
<name>A0A1B0WUD7_ACTPL</name>
<evidence type="ECO:0000313" key="18">
    <source>
        <dbReference type="EMBL" id="ANC66655.1"/>
    </source>
</evidence>
<evidence type="ECO:0000313" key="8">
    <source>
        <dbReference type="EMBL" id="ANC65975.1"/>
    </source>
</evidence>
<evidence type="ECO:0000313" key="16">
    <source>
        <dbReference type="EMBL" id="ANC66519.1"/>
    </source>
</evidence>
<dbReference type="EMBL" id="KU551334">
    <property type="protein sequence ID" value="ANC67199.1"/>
    <property type="molecule type" value="Genomic_DNA"/>
</dbReference>
<dbReference type="EMBL" id="KU551314">
    <property type="protein sequence ID" value="ANC65907.1"/>
    <property type="molecule type" value="Genomic_DNA"/>
</dbReference>
<evidence type="ECO:0000313" key="29">
    <source>
        <dbReference type="EMBL" id="ANC67403.1"/>
    </source>
</evidence>
<evidence type="ECO:0000313" key="2">
    <source>
        <dbReference type="EMBL" id="ANC65574.1"/>
    </source>
</evidence>
<evidence type="ECO:0000313" key="26">
    <source>
        <dbReference type="EMBL" id="ANC67199.1"/>
    </source>
</evidence>
<dbReference type="EMBL" id="KU551340">
    <property type="protein sequence ID" value="ANC67606.1"/>
    <property type="molecule type" value="Genomic_DNA"/>
</dbReference>
<evidence type="ECO:0000313" key="14">
    <source>
        <dbReference type="EMBL" id="ANC66383.1"/>
    </source>
</evidence>
<evidence type="ECO:0000313" key="27">
    <source>
        <dbReference type="EMBL" id="ANC67267.1"/>
    </source>
</evidence>
<dbReference type="EMBL" id="KU551335">
    <property type="protein sequence ID" value="ANC67267.1"/>
    <property type="molecule type" value="Genomic_DNA"/>
</dbReference>
<dbReference type="EMBL" id="KU551328">
    <property type="protein sequence ID" value="ANC66791.1"/>
    <property type="molecule type" value="Genomic_DNA"/>
</dbReference>
<evidence type="ECO:0000313" key="5">
    <source>
        <dbReference type="EMBL" id="ANC65771.1"/>
    </source>
</evidence>
<evidence type="ECO:0000313" key="23">
    <source>
        <dbReference type="EMBL" id="ANC66995.1"/>
    </source>
</evidence>
<evidence type="ECO:0000313" key="28">
    <source>
        <dbReference type="EMBL" id="ANC67335.1"/>
    </source>
</evidence>